<comment type="function">
    <text evidence="12">Dol-P-Glc:Glc(2)Man(9)GlcNAc(2)-PP-Dol alpha-1,2-glucosyltransferase that operates in the biosynthetic pathway of dolichol-linked oligosaccharides, the glycan precursors employed in protein asparagine (N)-glycosylation. The assembly of dolichol-linked oligosaccharides begins on the cytosolic side of the endoplasmic reticulum membrane and finishes in its lumen. The sequential addition of sugars to dolichol pyrophosphate produces dolichol-linked oligosaccharides containing fourteen sugars, including two GlcNAcs, nine mannoses and three glucoses. Once assembled, the oligosaccharide is transferred from the lipid to nascent proteins by oligosaccharyltransferases. In the lumen of the endoplasmic reticulum, adds the third and last glucose residue from dolichyl phosphate glucose (Dol-P-Glc) onto the lipid-linked oligosaccharide intermediate Glc(2)Man(9)GlcNAc(2)-PP-Dol to produce Glc(3)Man(9)GlcNAc(2)-PP-Dol.</text>
</comment>
<name>A0A8B8IJ63_VANTA</name>
<accession>A0A8B8IJ63</accession>
<evidence type="ECO:0000256" key="11">
    <source>
        <dbReference type="ARBA" id="ARBA00023136"/>
    </source>
</evidence>
<keyword evidence="10 14" id="KW-1133">Transmembrane helix</keyword>
<gene>
    <name evidence="16" type="primary">LOC113400636</name>
</gene>
<evidence type="ECO:0000256" key="7">
    <source>
        <dbReference type="ARBA" id="ARBA00022679"/>
    </source>
</evidence>
<dbReference type="OMA" id="VWDSKIT"/>
<feature type="transmembrane region" description="Helical" evidence="14">
    <location>
        <begin position="332"/>
        <end position="355"/>
    </location>
</feature>
<keyword evidence="6 14" id="KW-0328">Glycosyltransferase</keyword>
<evidence type="ECO:0000256" key="9">
    <source>
        <dbReference type="ARBA" id="ARBA00022824"/>
    </source>
</evidence>
<keyword evidence="9" id="KW-0256">Endoplasmic reticulum</keyword>
<dbReference type="GO" id="GO:0106073">
    <property type="term" value="F:dolichyl pyrophosphate Glc2Man9GlcNAc2 alpha-1,2-glucosyltransferase activity"/>
    <property type="evidence" value="ECO:0007669"/>
    <property type="project" value="UniProtKB-UniRule"/>
</dbReference>
<dbReference type="PIRSF" id="PIRSF028810">
    <property type="entry name" value="Alpha1_2_glucosyltferase_Alg10"/>
    <property type="match status" value="1"/>
</dbReference>
<comment type="pathway">
    <text evidence="2">Protein modification; protein glycosylation.</text>
</comment>
<dbReference type="OrthoDB" id="4769at2759"/>
<protein>
    <recommendedName>
        <fullName evidence="5 14">Dol-P-Glc:Glc(2)Man(9)GlcNAc(2)-PP-Dol alpha-1,2-glucosyltransferase</fullName>
        <ecNumber evidence="4 14">2.4.1.256</ecNumber>
    </recommendedName>
</protein>
<feature type="transmembrane region" description="Helical" evidence="14">
    <location>
        <begin position="375"/>
        <end position="392"/>
    </location>
</feature>
<evidence type="ECO:0000256" key="8">
    <source>
        <dbReference type="ARBA" id="ARBA00022692"/>
    </source>
</evidence>
<dbReference type="Proteomes" id="UP001652626">
    <property type="component" value="Chromosome 29"/>
</dbReference>
<proteinExistence type="inferred from homology"/>
<dbReference type="EC" id="2.4.1.256" evidence="4 14"/>
<comment type="caution">
    <text evidence="14">Lacks conserved residue(s) required for the propagation of feature annotation.</text>
</comment>
<comment type="catalytic activity">
    <reaction evidence="13">
        <text>an alpha-D-Glc-(1-&gt;3)-alpha-D-Glc-(1-&gt;3)-alpha-D-Man-(1-&gt;2)-alpha-D-Man-(1-&gt;2)-alpha-D-Man-(1-&gt;3)-[alpha-D-Man-(1-&gt;2)-alpha-D-Man-(1-&gt;3)-[alpha-D-Man-(1-&gt;2)-alpha-D-Man-(1-&gt;6)]-alpha-D-Man-(1-&gt;6)]-beta-D-Man-(1-&gt;4)-beta-D-GlcNAc-(1-&gt;4)-alpha-D-GlcNAc-diphospho-di-trans,poly-cis-dolichol + a di-trans,poly-cis-dolichyl beta-D-glucosyl phosphate = a alpha-D-Glc-(1-&gt;2)-alpha-D-Glc-(1-&gt;3)-alpha-D-Glc-(1-&gt;3)-alpha-D-Man-(1-&gt;2)-alpha-D-Man-(1-&gt;2)-alpha-D-Man-(1-&gt;3)-[alpha-D-Man-(1-&gt;2)-alpha-D-Man-(1-&gt;3)-[alpha-D-Man-(1-&gt;2)-alpha-D-Man-(1-&gt;6)]-alpha-D-Man-(1-&gt;6)]-beta-D-Man-(1-&gt;4)-beta-D-GlcNAc-(1-&gt;4)-alpha-D-GlcNAc-diphospho-di-trans,poly-cis-dolichol + a di-trans,poly-cis-dolichyl phosphate + H(+)</text>
        <dbReference type="Rhea" id="RHEA:29543"/>
        <dbReference type="Rhea" id="RHEA-COMP:19498"/>
        <dbReference type="Rhea" id="RHEA-COMP:19502"/>
        <dbReference type="Rhea" id="RHEA-COMP:19512"/>
        <dbReference type="Rhea" id="RHEA-COMP:19522"/>
        <dbReference type="ChEBI" id="CHEBI:15378"/>
        <dbReference type="ChEBI" id="CHEBI:57525"/>
        <dbReference type="ChEBI" id="CHEBI:57683"/>
        <dbReference type="ChEBI" id="CHEBI:132522"/>
        <dbReference type="ChEBI" id="CHEBI:132523"/>
        <dbReference type="EC" id="2.4.1.256"/>
    </reaction>
    <physiologicalReaction direction="left-to-right" evidence="13">
        <dbReference type="Rhea" id="RHEA:29544"/>
    </physiologicalReaction>
</comment>
<evidence type="ECO:0000313" key="15">
    <source>
        <dbReference type="Proteomes" id="UP001652626"/>
    </source>
</evidence>
<evidence type="ECO:0000256" key="1">
    <source>
        <dbReference type="ARBA" id="ARBA00004477"/>
    </source>
</evidence>
<evidence type="ECO:0000256" key="3">
    <source>
        <dbReference type="ARBA" id="ARBA00010600"/>
    </source>
</evidence>
<dbReference type="AlphaFoldDB" id="A0A8B8IJ63"/>
<evidence type="ECO:0000256" key="2">
    <source>
        <dbReference type="ARBA" id="ARBA00004922"/>
    </source>
</evidence>
<feature type="transmembrane region" description="Helical" evidence="14">
    <location>
        <begin position="404"/>
        <end position="421"/>
    </location>
</feature>
<evidence type="ECO:0000256" key="10">
    <source>
        <dbReference type="ARBA" id="ARBA00022989"/>
    </source>
</evidence>
<feature type="transmembrane region" description="Helical" evidence="14">
    <location>
        <begin position="441"/>
        <end position="464"/>
    </location>
</feature>
<dbReference type="RefSeq" id="XP_026496061.1">
    <property type="nucleotide sequence ID" value="XM_026640276.2"/>
</dbReference>
<evidence type="ECO:0000256" key="6">
    <source>
        <dbReference type="ARBA" id="ARBA00022676"/>
    </source>
</evidence>
<keyword evidence="8 14" id="KW-0812">Transmembrane</keyword>
<evidence type="ECO:0000256" key="5">
    <source>
        <dbReference type="ARBA" id="ARBA00018512"/>
    </source>
</evidence>
<evidence type="ECO:0000313" key="16">
    <source>
        <dbReference type="RefSeq" id="XP_026496061.1"/>
    </source>
</evidence>
<dbReference type="PANTHER" id="PTHR12989">
    <property type="entry name" value="ALPHA-1,2-GLUCOSYLTRANSFERASE ALG10"/>
    <property type="match status" value="1"/>
</dbReference>
<keyword evidence="15" id="KW-1185">Reference proteome</keyword>
<keyword evidence="11 14" id="KW-0472">Membrane</keyword>
<comment type="similarity">
    <text evidence="3 14">Belongs to the ALG10 glucosyltransferase family.</text>
</comment>
<feature type="transmembrane region" description="Helical" evidence="14">
    <location>
        <begin position="88"/>
        <end position="107"/>
    </location>
</feature>
<evidence type="ECO:0000256" key="12">
    <source>
        <dbReference type="ARBA" id="ARBA00044727"/>
    </source>
</evidence>
<dbReference type="GO" id="GO:0006488">
    <property type="term" value="P:dolichol-linked oligosaccharide biosynthetic process"/>
    <property type="evidence" value="ECO:0007669"/>
    <property type="project" value="UniProtKB-UniRule"/>
</dbReference>
<comment type="subcellular location">
    <subcellularLocation>
        <location evidence="1">Endoplasmic reticulum membrane</location>
        <topology evidence="1">Multi-pass membrane protein</topology>
    </subcellularLocation>
</comment>
<dbReference type="GeneID" id="113400636"/>
<evidence type="ECO:0000256" key="14">
    <source>
        <dbReference type="PIRNR" id="PIRNR028810"/>
    </source>
</evidence>
<sequence>MKVSLKYNFLLVTTIAIYLYNSKLIFDKVYETSKIVIDELFHIPQGLAYCKGNFSYWDPKITTLPGLYLVSAATVGSYFPCTSYNLRLINLIGSCFNLVLFSSMLKFIYGTHNESPLKIVLQALSLTLLPPLYFFSHVYYTDTLSLLFLLLFTRLCFVNNSNWLIFITGMGSVIMRQTNVVWVSMVLGHRMLNMLIKSSRVFGNRHLTKTTLNKRSVIARDIDASKLKRYYGINDVVVALKYHLSTCFTTAFKFISLSDWLIIIQQVSVLVSFMAFLYVNGSVVVGDKQAHKMTLHVPQLLYFLLFYGVFGLPYVITKSFSTLKLIFNNKVYVLLIAITFAIIVRYNTVAHPYLLADNRHYTFYIWNRWFGKYDFAIYATIPAYIFLLFNLYDNLKDQNCISFLLPYSVCLFLVLALQKLVDIRYFLVPYVILRLRFVRPSFNMVIGELVWYMLINVITFHLFFTKEIIWKDFNDIQRIIW</sequence>
<dbReference type="GO" id="GO:0005789">
    <property type="term" value="C:endoplasmic reticulum membrane"/>
    <property type="evidence" value="ECO:0007669"/>
    <property type="project" value="UniProtKB-SubCell"/>
</dbReference>
<reference evidence="16" key="1">
    <citation type="submission" date="2025-08" db="UniProtKB">
        <authorList>
            <consortium name="RefSeq"/>
        </authorList>
    </citation>
    <scope>IDENTIFICATION</scope>
    <source>
        <tissue evidence="16">Whole body</tissue>
    </source>
</reference>
<organism evidence="15 16">
    <name type="scientific">Vanessa tameamea</name>
    <name type="common">Kamehameha butterfly</name>
    <dbReference type="NCBI Taxonomy" id="334116"/>
    <lineage>
        <taxon>Eukaryota</taxon>
        <taxon>Metazoa</taxon>
        <taxon>Ecdysozoa</taxon>
        <taxon>Arthropoda</taxon>
        <taxon>Hexapoda</taxon>
        <taxon>Insecta</taxon>
        <taxon>Pterygota</taxon>
        <taxon>Neoptera</taxon>
        <taxon>Endopterygota</taxon>
        <taxon>Lepidoptera</taxon>
        <taxon>Glossata</taxon>
        <taxon>Ditrysia</taxon>
        <taxon>Papilionoidea</taxon>
        <taxon>Nymphalidae</taxon>
        <taxon>Nymphalinae</taxon>
        <taxon>Vanessa</taxon>
    </lineage>
</organism>
<feature type="transmembrane region" description="Helical" evidence="14">
    <location>
        <begin position="299"/>
        <end position="320"/>
    </location>
</feature>
<feature type="transmembrane region" description="Helical" evidence="14">
    <location>
        <begin position="7"/>
        <end position="26"/>
    </location>
</feature>
<keyword evidence="7" id="KW-0808">Transferase</keyword>
<dbReference type="InterPro" id="IPR016900">
    <property type="entry name" value="Alg10"/>
</dbReference>
<dbReference type="Pfam" id="PF04922">
    <property type="entry name" value="DIE2_ALG10"/>
    <property type="match status" value="1"/>
</dbReference>
<dbReference type="PANTHER" id="PTHR12989:SF10">
    <property type="entry name" value="DOL-P-GLC:GLC(2)MAN(9)GLCNAC(2)-PP-DOL ALPHA-1,2-GLUCOSYLTRANSFERASE-RELATED"/>
    <property type="match status" value="1"/>
</dbReference>
<evidence type="ECO:0000256" key="13">
    <source>
        <dbReference type="ARBA" id="ARBA00048064"/>
    </source>
</evidence>
<feature type="transmembrane region" description="Helical" evidence="14">
    <location>
        <begin position="260"/>
        <end position="279"/>
    </location>
</feature>
<evidence type="ECO:0000256" key="4">
    <source>
        <dbReference type="ARBA" id="ARBA00011967"/>
    </source>
</evidence>